<feature type="compositionally biased region" description="Basic and acidic residues" evidence="1">
    <location>
        <begin position="93"/>
        <end position="109"/>
    </location>
</feature>
<dbReference type="EMBL" id="KN120985">
    <property type="protein sequence ID" value="KFO37251.1"/>
    <property type="molecule type" value="Genomic_DNA"/>
</dbReference>
<evidence type="ECO:0000313" key="2">
    <source>
        <dbReference type="EMBL" id="KFO37251.1"/>
    </source>
</evidence>
<dbReference type="AlphaFoldDB" id="A0A091ENP3"/>
<organism evidence="2 3">
    <name type="scientific">Fukomys damarensis</name>
    <name type="common">Damaraland mole rat</name>
    <name type="synonym">Cryptomys damarensis</name>
    <dbReference type="NCBI Taxonomy" id="885580"/>
    <lineage>
        <taxon>Eukaryota</taxon>
        <taxon>Metazoa</taxon>
        <taxon>Chordata</taxon>
        <taxon>Craniata</taxon>
        <taxon>Vertebrata</taxon>
        <taxon>Euteleostomi</taxon>
        <taxon>Mammalia</taxon>
        <taxon>Eutheria</taxon>
        <taxon>Euarchontoglires</taxon>
        <taxon>Glires</taxon>
        <taxon>Rodentia</taxon>
        <taxon>Hystricomorpha</taxon>
        <taxon>Bathyergidae</taxon>
        <taxon>Fukomys</taxon>
    </lineage>
</organism>
<evidence type="ECO:0000256" key="1">
    <source>
        <dbReference type="SAM" id="MobiDB-lite"/>
    </source>
</evidence>
<feature type="compositionally biased region" description="Basic and acidic residues" evidence="1">
    <location>
        <begin position="47"/>
        <end position="60"/>
    </location>
</feature>
<proteinExistence type="predicted"/>
<keyword evidence="3" id="KW-1185">Reference proteome</keyword>
<feature type="region of interest" description="Disordered" evidence="1">
    <location>
        <begin position="16"/>
        <end position="60"/>
    </location>
</feature>
<accession>A0A091ENP3</accession>
<reference evidence="2 3" key="1">
    <citation type="submission" date="2013-11" db="EMBL/GenBank/DDBJ databases">
        <title>The Damaraland mole rat (Fukomys damarensis) genome and evolution of African mole rats.</title>
        <authorList>
            <person name="Gladyshev V.N."/>
            <person name="Fang X."/>
        </authorList>
    </citation>
    <scope>NUCLEOTIDE SEQUENCE [LARGE SCALE GENOMIC DNA]</scope>
    <source>
        <tissue evidence="2">Liver</tissue>
    </source>
</reference>
<feature type="region of interest" description="Disordered" evidence="1">
    <location>
        <begin position="83"/>
        <end position="121"/>
    </location>
</feature>
<protein>
    <submittedName>
        <fullName evidence="2">Uncharacterized protein</fullName>
    </submittedName>
</protein>
<gene>
    <name evidence="2" type="ORF">H920_01327</name>
</gene>
<dbReference type="Proteomes" id="UP000028990">
    <property type="component" value="Unassembled WGS sequence"/>
</dbReference>
<sequence length="237" mass="25892">MKSSLCRWCRKSASTLLKPSTDPLDGHQSKRKPQPKASTSETNITKPQEDSGSPRERLRISSEDQIHAWLLLKMTIPGKRTCYRPSGTAHAPGPERCHKQAAEGTEHGRANPTAPGAPASHNASAELHTTLAGIESAEIRAKEAPPPLNCQISMEHTGTHALGLLLMTEPLLMPEETEGIQETPDQQGDKNVDVNFTGNFMMMKKTIACSSTLGRRGIRYYDSPLYTFPTSVMAFGD</sequence>
<feature type="compositionally biased region" description="Polar residues" evidence="1">
    <location>
        <begin position="36"/>
        <end position="46"/>
    </location>
</feature>
<name>A0A091ENP3_FUKDA</name>
<evidence type="ECO:0000313" key="3">
    <source>
        <dbReference type="Proteomes" id="UP000028990"/>
    </source>
</evidence>